<dbReference type="PROSITE" id="PS51767">
    <property type="entry name" value="PEPTIDASE_A1"/>
    <property type="match status" value="1"/>
</dbReference>
<dbReference type="InterPro" id="IPR001969">
    <property type="entry name" value="Aspartic_peptidase_AS"/>
</dbReference>
<evidence type="ECO:0000313" key="8">
    <source>
        <dbReference type="EMBL" id="KAL2039812.1"/>
    </source>
</evidence>
<accession>A0ABR4A5Y6</accession>
<dbReference type="CDD" id="cd06097">
    <property type="entry name" value="Aspergillopepsin_like"/>
    <property type="match status" value="1"/>
</dbReference>
<evidence type="ECO:0000256" key="1">
    <source>
        <dbReference type="ARBA" id="ARBA00007447"/>
    </source>
</evidence>
<proteinExistence type="inferred from homology"/>
<dbReference type="PANTHER" id="PTHR47966">
    <property type="entry name" value="BETA-SITE APP-CLEAVING ENZYME, ISOFORM A-RELATED"/>
    <property type="match status" value="1"/>
</dbReference>
<comment type="similarity">
    <text evidence="1 5">Belongs to the peptidase A1 family.</text>
</comment>
<evidence type="ECO:0000256" key="4">
    <source>
        <dbReference type="ARBA" id="ARBA00022801"/>
    </source>
</evidence>
<organism evidence="8 9">
    <name type="scientific">Stereocaulon virgatum</name>
    <dbReference type="NCBI Taxonomy" id="373712"/>
    <lineage>
        <taxon>Eukaryota</taxon>
        <taxon>Fungi</taxon>
        <taxon>Dikarya</taxon>
        <taxon>Ascomycota</taxon>
        <taxon>Pezizomycotina</taxon>
        <taxon>Lecanoromycetes</taxon>
        <taxon>OSLEUM clade</taxon>
        <taxon>Lecanoromycetidae</taxon>
        <taxon>Lecanorales</taxon>
        <taxon>Lecanorineae</taxon>
        <taxon>Stereocaulaceae</taxon>
        <taxon>Stereocaulon</taxon>
    </lineage>
</organism>
<keyword evidence="9" id="KW-1185">Reference proteome</keyword>
<feature type="signal peptide" evidence="6">
    <location>
        <begin position="1"/>
        <end position="23"/>
    </location>
</feature>
<gene>
    <name evidence="8" type="ORF">N7G274_007212</name>
</gene>
<dbReference type="PANTHER" id="PTHR47966:SF1">
    <property type="entry name" value="ASPARTYL PROTEINASE"/>
    <property type="match status" value="1"/>
</dbReference>
<dbReference type="InterPro" id="IPR021109">
    <property type="entry name" value="Peptidase_aspartic_dom_sf"/>
</dbReference>
<name>A0ABR4A5Y6_9LECA</name>
<feature type="chain" id="PRO_5046263578" description="Peptidase A1 domain-containing protein" evidence="6">
    <location>
        <begin position="24"/>
        <end position="412"/>
    </location>
</feature>
<dbReference type="PROSITE" id="PS00141">
    <property type="entry name" value="ASP_PROTEASE"/>
    <property type="match status" value="1"/>
</dbReference>
<dbReference type="PRINTS" id="PR00792">
    <property type="entry name" value="PEPSIN"/>
</dbReference>
<evidence type="ECO:0000256" key="2">
    <source>
        <dbReference type="ARBA" id="ARBA00022670"/>
    </source>
</evidence>
<dbReference type="InterPro" id="IPR034163">
    <property type="entry name" value="Aspergillopepsin-like_cat_dom"/>
</dbReference>
<keyword evidence="3 5" id="KW-0064">Aspartyl protease</keyword>
<comment type="caution">
    <text evidence="8">The sequence shown here is derived from an EMBL/GenBank/DDBJ whole genome shotgun (WGS) entry which is preliminary data.</text>
</comment>
<reference evidence="8 9" key="1">
    <citation type="submission" date="2024-09" db="EMBL/GenBank/DDBJ databases">
        <title>Rethinking Asexuality: The Enigmatic Case of Functional Sexual Genes in Lepraria (Stereocaulaceae).</title>
        <authorList>
            <person name="Doellman M."/>
            <person name="Sun Y."/>
            <person name="Barcenas-Pena A."/>
            <person name="Lumbsch H.T."/>
            <person name="Grewe F."/>
        </authorList>
    </citation>
    <scope>NUCLEOTIDE SEQUENCE [LARGE SCALE GENOMIC DNA]</scope>
    <source>
        <strain evidence="8 9">Mercado 3170</strain>
    </source>
</reference>
<evidence type="ECO:0000256" key="3">
    <source>
        <dbReference type="ARBA" id="ARBA00022750"/>
    </source>
</evidence>
<keyword evidence="6" id="KW-0732">Signal</keyword>
<dbReference type="SUPFAM" id="SSF50630">
    <property type="entry name" value="Acid proteases"/>
    <property type="match status" value="1"/>
</dbReference>
<protein>
    <recommendedName>
        <fullName evidence="7">Peptidase A1 domain-containing protein</fullName>
    </recommendedName>
</protein>
<dbReference type="Proteomes" id="UP001590950">
    <property type="component" value="Unassembled WGS sequence"/>
</dbReference>
<dbReference type="InterPro" id="IPR001461">
    <property type="entry name" value="Aspartic_peptidase_A1"/>
</dbReference>
<feature type="domain" description="Peptidase A1" evidence="7">
    <location>
        <begin position="109"/>
        <end position="409"/>
    </location>
</feature>
<keyword evidence="2 5" id="KW-0645">Protease</keyword>
<dbReference type="InterPro" id="IPR033121">
    <property type="entry name" value="PEPTIDASE_A1"/>
</dbReference>
<evidence type="ECO:0000259" key="7">
    <source>
        <dbReference type="PROSITE" id="PS51767"/>
    </source>
</evidence>
<evidence type="ECO:0000256" key="5">
    <source>
        <dbReference type="RuleBase" id="RU000454"/>
    </source>
</evidence>
<dbReference type="EMBL" id="JBEFKJ010000023">
    <property type="protein sequence ID" value="KAL2039812.1"/>
    <property type="molecule type" value="Genomic_DNA"/>
</dbReference>
<evidence type="ECO:0000256" key="6">
    <source>
        <dbReference type="SAM" id="SignalP"/>
    </source>
</evidence>
<dbReference type="Pfam" id="PF00026">
    <property type="entry name" value="Asp"/>
    <property type="match status" value="1"/>
</dbReference>
<keyword evidence="4 5" id="KW-0378">Hydrolase</keyword>
<dbReference type="Gene3D" id="2.40.70.10">
    <property type="entry name" value="Acid Proteases"/>
    <property type="match status" value="2"/>
</dbReference>
<sequence length="412" mass="43212">MNQFLSSSLILTLFLASTTSAAAVKRDGSYSKIHRLAIGPSLRNGVIELDRTMRKYGIEPPQELRDAATKQLNAITSGAAPSTSGDPGVGGGTKSGSVVASPMLHNQEYLCPVTVGGQTLNLDIDTGSADLWLFNTALPASDQTGRTVYDSAKSSTFQKTTGSTFGVNYGDGSQTYGTVGTDTVEVGGISVPGQSIELPTAVSATFTKDTNMDGILGLAYHQANTIRPTQQLTFFENALSQLQAPVFTANLKAGSAGAYQFGFIDSTAYSGTLQYTPLIQSTSTVGLWAFEANPGTNASPAIADTGSSLLLLDDDIVRAYWAPVPGHTSDVQGITFPCNVQLPDFKIKLGDYTATISGSLLNYSPAMEAGYCFGGIQSNLGQGINVLGDVMFASQFVVFDKGQNRIGFAPHA</sequence>
<evidence type="ECO:0000313" key="9">
    <source>
        <dbReference type="Proteomes" id="UP001590950"/>
    </source>
</evidence>